<accession>A0A7Z0LX96</accession>
<dbReference type="Proteomes" id="UP000526892">
    <property type="component" value="Unassembled WGS sequence"/>
</dbReference>
<evidence type="ECO:0000313" key="3">
    <source>
        <dbReference type="Proteomes" id="UP000526892"/>
    </source>
</evidence>
<sequence>MTTPDLLIQYLDKENAPRYGSRSDLTRFLYRGGASLRADLAFKKIAVGALGAIRTERLELLQAVKEELENRLYAGRSEKSVPHYLATFVGFMRFLDEGQHSFSLAKLEFNFLEYAEYLFIKSRKKGSKLSPKSAYIKAATLSSIFGSILSIPETVRLINRTRLRAVKEAPKAVSRIAEKQNLEATFKQGNFLVDIAEGLSKEAVYGPLPLEIPIRAGLVEGNEVLLHAGLQELELAATPKPGWAYQKKVLYREALKRREAVSDISPRRGGAKRWHLVNLRVQAEFLIFLAQTGMNLTQARELGRGALKYKPLGDSWQVRCYKNRRGGEVSFRIYKSYKPFLERFRAFVNHFFPDSPNFFPQFDNYGKGESVSRTGLTHFVAFRQLFEAHGLAWVTPRELRNTRVNWLLRRSGDPELTADMAQHTREVLKDQYERPSQQRAMVEVARFWSKHDPIKQKDLKASVISSSCNGDPESVADRPGGIVEPNCVNPSGCLWCKHHRDVDSEDYIWSISSFRHLKTIEASMTLSREEVPSDVVVDRLSEKLSWFKNSSSRRAGWVSEAQERIEEGDYHPNWAPIIELLEQ</sequence>
<reference evidence="2 3" key="1">
    <citation type="journal article" date="2003" name="Extremophiles">
        <title>Halomonas glaciei sp. nov. isolated from fast ice of Adelie Land, Antarctica.</title>
        <authorList>
            <person name="Reddy G.S."/>
            <person name="Raghavan P.U."/>
            <person name="Sarita N.B."/>
            <person name="Prakash J.S."/>
            <person name="Nagesh N."/>
            <person name="Delille D."/>
            <person name="Shivaji S."/>
        </authorList>
    </citation>
    <scope>NUCLEOTIDE SEQUENCE [LARGE SCALE GENOMIC DNA]</scope>
    <source>
        <strain evidence="2 3">DD39</strain>
    </source>
</reference>
<dbReference type="Gene3D" id="1.10.443.10">
    <property type="entry name" value="Intergrase catalytic core"/>
    <property type="match status" value="1"/>
</dbReference>
<keyword evidence="1" id="KW-0233">DNA recombination</keyword>
<organism evidence="2 3">
    <name type="scientific">Vreelandella glaciei</name>
    <dbReference type="NCBI Taxonomy" id="186761"/>
    <lineage>
        <taxon>Bacteria</taxon>
        <taxon>Pseudomonadati</taxon>
        <taxon>Pseudomonadota</taxon>
        <taxon>Gammaproteobacteria</taxon>
        <taxon>Oceanospirillales</taxon>
        <taxon>Halomonadaceae</taxon>
        <taxon>Vreelandella</taxon>
    </lineage>
</organism>
<evidence type="ECO:0000256" key="1">
    <source>
        <dbReference type="ARBA" id="ARBA00023172"/>
    </source>
</evidence>
<keyword evidence="3" id="KW-1185">Reference proteome</keyword>
<dbReference type="EMBL" id="JACCDE010000046">
    <property type="protein sequence ID" value="NYS80261.1"/>
    <property type="molecule type" value="Genomic_DNA"/>
</dbReference>
<proteinExistence type="predicted"/>
<comment type="caution">
    <text evidence="2">The sequence shown here is derived from an EMBL/GenBank/DDBJ whole genome shotgun (WGS) entry which is preliminary data.</text>
</comment>
<dbReference type="GO" id="GO:0015074">
    <property type="term" value="P:DNA integration"/>
    <property type="evidence" value="ECO:0007669"/>
    <property type="project" value="InterPro"/>
</dbReference>
<gene>
    <name evidence="2" type="ORF">HZS80_21605</name>
</gene>
<evidence type="ECO:0000313" key="2">
    <source>
        <dbReference type="EMBL" id="NYS80261.1"/>
    </source>
</evidence>
<name>A0A7Z0LX96_9GAMM</name>
<dbReference type="InterPro" id="IPR011010">
    <property type="entry name" value="DNA_brk_join_enz"/>
</dbReference>
<dbReference type="GO" id="GO:0003677">
    <property type="term" value="F:DNA binding"/>
    <property type="evidence" value="ECO:0007669"/>
    <property type="project" value="InterPro"/>
</dbReference>
<dbReference type="SUPFAM" id="SSF56349">
    <property type="entry name" value="DNA breaking-rejoining enzymes"/>
    <property type="match status" value="1"/>
</dbReference>
<dbReference type="AlphaFoldDB" id="A0A7Z0LX96"/>
<dbReference type="RefSeq" id="WP_034821501.1">
    <property type="nucleotide sequence ID" value="NZ_JACCDE010000046.1"/>
</dbReference>
<protein>
    <submittedName>
        <fullName evidence="2">Uncharacterized protein</fullName>
    </submittedName>
</protein>
<dbReference type="InterPro" id="IPR013762">
    <property type="entry name" value="Integrase-like_cat_sf"/>
</dbReference>
<dbReference type="GO" id="GO:0006310">
    <property type="term" value="P:DNA recombination"/>
    <property type="evidence" value="ECO:0007669"/>
    <property type="project" value="UniProtKB-KW"/>
</dbReference>